<dbReference type="Proteomes" id="UP001200557">
    <property type="component" value="Unassembled WGS sequence"/>
</dbReference>
<dbReference type="EMBL" id="JAKGAQ010000001">
    <property type="protein sequence ID" value="MCF2870094.1"/>
    <property type="molecule type" value="Genomic_DNA"/>
</dbReference>
<name>A0ABS9CS81_9RHOB</name>
<protein>
    <recommendedName>
        <fullName evidence="3">DUF560 domain-containing protein</fullName>
    </recommendedName>
</protein>
<gene>
    <name evidence="1" type="ORF">L0664_03360</name>
</gene>
<organism evidence="1 2">
    <name type="scientific">Octadecabacter dasysiphoniae</name>
    <dbReference type="NCBI Taxonomy" id="2909341"/>
    <lineage>
        <taxon>Bacteria</taxon>
        <taxon>Pseudomonadati</taxon>
        <taxon>Pseudomonadota</taxon>
        <taxon>Alphaproteobacteria</taxon>
        <taxon>Rhodobacterales</taxon>
        <taxon>Roseobacteraceae</taxon>
        <taxon>Octadecabacter</taxon>
    </lineage>
</organism>
<evidence type="ECO:0000313" key="2">
    <source>
        <dbReference type="Proteomes" id="UP001200557"/>
    </source>
</evidence>
<sequence>MLFVTQFRLTQTLKQALAFLFIWLSSPSLSQTFELSLEEGRVAARQAALQGQFELARDFALALTDADADDRDALIVLAAVQPKLGAARDGRRAGVRAFRLSQTDDERYEAARLTALAAANEERYTLSQIWLRRAAVNAPDERAFRQTQQDYRGVRNLNPWSVRLGFSITPSSNVNGGTDSEFNIIDGVTNPDGTPLVGVFSGAARALPGTIGVADVRLAYDVSRSAQRRTTLGARAYARAVWLNNEARTIAPDSRNSDFGSQILEFSLDHSQRAGVGTVSAQALIGASWFGGDLSRTYLRGRLGYAIPVGERTRLSVVGRLESIDLNTTFPRTNQDRSLSTTLTHFTDTGNRITAALSVSGQSSEQPNERFESVTGQITYTWADPIGPIELSVAAGVSLADYRDYTILVPVPGGRQDTRIFGSISAVFPGIDYAGFVPVVTLGVQDTQSNVSRFQRDEYSLNIGVRSSF</sequence>
<evidence type="ECO:0000313" key="1">
    <source>
        <dbReference type="EMBL" id="MCF2870094.1"/>
    </source>
</evidence>
<evidence type="ECO:0008006" key="3">
    <source>
        <dbReference type="Google" id="ProtNLM"/>
    </source>
</evidence>
<comment type="caution">
    <text evidence="1">The sequence shown here is derived from an EMBL/GenBank/DDBJ whole genome shotgun (WGS) entry which is preliminary data.</text>
</comment>
<proteinExistence type="predicted"/>
<reference evidence="1 2" key="1">
    <citation type="submission" date="2022-01" db="EMBL/GenBank/DDBJ databases">
        <title>Octadecabacter sp. nov., isolated from a marine alga.</title>
        <authorList>
            <person name="Jin M.S."/>
            <person name="Kim H.M."/>
            <person name="Han D.M."/>
            <person name="Jung J.J."/>
            <person name="Jeon C.O."/>
        </authorList>
    </citation>
    <scope>NUCLEOTIDE SEQUENCE [LARGE SCALE GENOMIC DNA]</scope>
    <source>
        <strain evidence="1 2">G9-8</strain>
    </source>
</reference>
<accession>A0ABS9CS81</accession>
<keyword evidence="2" id="KW-1185">Reference proteome</keyword>